<organism evidence="2 3">
    <name type="scientific">Enterococcus cecorum</name>
    <dbReference type="NCBI Taxonomy" id="44008"/>
    <lineage>
        <taxon>Bacteria</taxon>
        <taxon>Bacillati</taxon>
        <taxon>Bacillota</taxon>
        <taxon>Bacilli</taxon>
        <taxon>Lactobacillales</taxon>
        <taxon>Enterococcaceae</taxon>
        <taxon>Enterococcus</taxon>
    </lineage>
</organism>
<proteinExistence type="predicted"/>
<reference evidence="2 3" key="1">
    <citation type="submission" date="2017-05" db="EMBL/GenBank/DDBJ databases">
        <title>The Genome Sequence of Enterococcus faecium 2D5_DIV0622.</title>
        <authorList>
            <consortium name="The Broad Institute Genomics Platform"/>
            <consortium name="The Broad Institute Genomic Center for Infectious Diseases"/>
            <person name="Earl A."/>
            <person name="Manson A."/>
            <person name="Schwartman J."/>
            <person name="Gilmore M."/>
            <person name="Abouelleil A."/>
            <person name="Cao P."/>
            <person name="Chapman S."/>
            <person name="Cusick C."/>
            <person name="Shea T."/>
            <person name="Young S."/>
            <person name="Neafsey D."/>
            <person name="Nusbaum C."/>
            <person name="Birren B."/>
        </authorList>
    </citation>
    <scope>NUCLEOTIDE SEQUENCE [LARGE SCALE GENOMIC DNA]</scope>
    <source>
        <strain evidence="2 3">2D5_DIV0622</strain>
    </source>
</reference>
<protein>
    <submittedName>
        <fullName evidence="2">Uncharacterized protein</fullName>
    </submittedName>
</protein>
<evidence type="ECO:0000313" key="2">
    <source>
        <dbReference type="EMBL" id="OUZ19557.1"/>
    </source>
</evidence>
<gene>
    <name evidence="2" type="ORF">A5869_001211</name>
    <name evidence="1" type="ORF">HF857_06135</name>
</gene>
<reference evidence="1 4" key="2">
    <citation type="submission" date="2020-04" db="EMBL/GenBank/DDBJ databases">
        <authorList>
            <person name="Hitch T.C.A."/>
            <person name="Wylensek D."/>
            <person name="Clavel T."/>
        </authorList>
    </citation>
    <scope>NUCLEOTIDE SEQUENCE [LARGE SCALE GENOMIC DNA]</scope>
    <source>
        <strain evidence="1 4">WCA-380-WT-3C</strain>
    </source>
</reference>
<comment type="caution">
    <text evidence="2">The sequence shown here is derived from an EMBL/GenBank/DDBJ whole genome shotgun (WGS) entry which is preliminary data.</text>
</comment>
<evidence type="ECO:0000313" key="4">
    <source>
        <dbReference type="Proteomes" id="UP000588071"/>
    </source>
</evidence>
<dbReference type="RefSeq" id="WP_016251129.1">
    <property type="nucleotide sequence ID" value="NZ_JABAFV010000008.1"/>
</dbReference>
<dbReference type="Proteomes" id="UP000196503">
    <property type="component" value="Unassembled WGS sequence"/>
</dbReference>
<dbReference type="AlphaFoldDB" id="A0A200I5H5"/>
<sequence length="222" mass="25432">MGLLSKHLEKNCESQLAGELNFSVQEAYRYLHELINANPILKRKEMNKSLGHIRQGLVDVALDVVLSDSPIKSDVQMIPAKNNTNGYTYSMIEVKGAIISPVKVRNRKYMPRKAVHRSTASVLNRQFDLFYSQEDINEEYSKDTPPFILLTYGGKNHQLEFVQLGLPDVSTEKWIDRLEISNVPRLQIADGKQEETRKKLDLTLTAYSEDLLRREINGENKI</sequence>
<name>A0A200I5H5_9ENTE</name>
<dbReference type="EMBL" id="NIBL01000001">
    <property type="protein sequence ID" value="OUZ19557.1"/>
    <property type="molecule type" value="Genomic_DNA"/>
</dbReference>
<dbReference type="GeneID" id="60872257"/>
<evidence type="ECO:0000313" key="3">
    <source>
        <dbReference type="Proteomes" id="UP000196503"/>
    </source>
</evidence>
<dbReference type="Proteomes" id="UP000588071">
    <property type="component" value="Unassembled WGS sequence"/>
</dbReference>
<accession>A0A200I5H5</accession>
<dbReference type="EMBL" id="JABAFV010000008">
    <property type="protein sequence ID" value="NME49822.1"/>
    <property type="molecule type" value="Genomic_DNA"/>
</dbReference>
<evidence type="ECO:0000313" key="1">
    <source>
        <dbReference type="EMBL" id="NME49822.1"/>
    </source>
</evidence>